<comment type="function">
    <text evidence="5">One of the primary rRNA binding proteins, it binds directly to 16S rRNA central domain where it helps coordinate assembly of the platform of the 30S subunit.</text>
</comment>
<dbReference type="GO" id="GO:0006412">
    <property type="term" value="P:translation"/>
    <property type="evidence" value="ECO:0007669"/>
    <property type="project" value="UniProtKB-UniRule"/>
</dbReference>
<dbReference type="Proteomes" id="UP000177564">
    <property type="component" value="Unassembled WGS sequence"/>
</dbReference>
<evidence type="ECO:0000256" key="6">
    <source>
        <dbReference type="RuleBase" id="RU003660"/>
    </source>
</evidence>
<evidence type="ECO:0000313" key="8">
    <source>
        <dbReference type="Proteomes" id="UP000177564"/>
    </source>
</evidence>
<comment type="caution">
    <text evidence="7">The sequence shown here is derived from an EMBL/GenBank/DDBJ whole genome shotgun (WGS) entry which is preliminary data.</text>
</comment>
<dbReference type="GO" id="GO:0019843">
    <property type="term" value="F:rRNA binding"/>
    <property type="evidence" value="ECO:0007669"/>
    <property type="project" value="UniProtKB-UniRule"/>
</dbReference>
<dbReference type="GO" id="GO:1990904">
    <property type="term" value="C:ribonucleoprotein complex"/>
    <property type="evidence" value="ECO:0007669"/>
    <property type="project" value="UniProtKB-KW"/>
</dbReference>
<keyword evidence="2 5" id="KW-0689">Ribosomal protein</keyword>
<dbReference type="GO" id="GO:0003735">
    <property type="term" value="F:structural constituent of ribosome"/>
    <property type="evidence" value="ECO:0007669"/>
    <property type="project" value="InterPro"/>
</dbReference>
<dbReference type="GO" id="GO:0005737">
    <property type="term" value="C:cytoplasm"/>
    <property type="evidence" value="ECO:0007669"/>
    <property type="project" value="UniProtKB-ARBA"/>
</dbReference>
<comment type="similarity">
    <text evidence="1 5 6">Belongs to the universal ribosomal protein uS8 family.</text>
</comment>
<dbReference type="NCBIfam" id="NF001109">
    <property type="entry name" value="PRK00136.1"/>
    <property type="match status" value="1"/>
</dbReference>
<dbReference type="InterPro" id="IPR000630">
    <property type="entry name" value="Ribosomal_uS8"/>
</dbReference>
<dbReference type="EMBL" id="MEWU01000003">
    <property type="protein sequence ID" value="OGC84049.1"/>
    <property type="molecule type" value="Genomic_DNA"/>
</dbReference>
<sequence length="128" mass="14002">MVTDPIADFLTRLQNAFKADKESVEILNSAITRAIADVLLREGYIGESSKDKKGSTFTVALSYKSGRPTIVGAKRISKPSRRVYLGVRDIKPVKSGHGLLVLSTPDGIMTGKEARQKHTGGEVLFEIW</sequence>
<dbReference type="Gene3D" id="3.30.1490.10">
    <property type="match status" value="1"/>
</dbReference>
<evidence type="ECO:0000256" key="1">
    <source>
        <dbReference type="ARBA" id="ARBA00006471"/>
    </source>
</evidence>
<dbReference type="GO" id="GO:0005840">
    <property type="term" value="C:ribosome"/>
    <property type="evidence" value="ECO:0007669"/>
    <property type="project" value="UniProtKB-KW"/>
</dbReference>
<dbReference type="FunFam" id="3.30.1490.10:FF:000001">
    <property type="entry name" value="30S ribosomal protein S8"/>
    <property type="match status" value="1"/>
</dbReference>
<keyword evidence="5" id="KW-0699">rRNA-binding</keyword>
<evidence type="ECO:0000256" key="3">
    <source>
        <dbReference type="ARBA" id="ARBA00023274"/>
    </source>
</evidence>
<dbReference type="InterPro" id="IPR047863">
    <property type="entry name" value="Ribosomal_uS8_CS"/>
</dbReference>
<evidence type="ECO:0000256" key="5">
    <source>
        <dbReference type="HAMAP-Rule" id="MF_01302"/>
    </source>
</evidence>
<evidence type="ECO:0000256" key="2">
    <source>
        <dbReference type="ARBA" id="ARBA00022980"/>
    </source>
</evidence>
<dbReference type="STRING" id="1797240.A3D68_01910"/>
<keyword evidence="5" id="KW-0694">RNA-binding</keyword>
<dbReference type="PANTHER" id="PTHR11758">
    <property type="entry name" value="40S RIBOSOMAL PROTEIN S15A"/>
    <property type="match status" value="1"/>
</dbReference>
<comment type="subunit">
    <text evidence="5">Part of the 30S ribosomal subunit. Contacts proteins S5 and S12.</text>
</comment>
<evidence type="ECO:0000313" key="7">
    <source>
        <dbReference type="EMBL" id="OGC84049.1"/>
    </source>
</evidence>
<dbReference type="Pfam" id="PF00410">
    <property type="entry name" value="Ribosomal_S8"/>
    <property type="match status" value="1"/>
</dbReference>
<dbReference type="HAMAP" id="MF_01302_B">
    <property type="entry name" value="Ribosomal_uS8_B"/>
    <property type="match status" value="1"/>
</dbReference>
<dbReference type="InterPro" id="IPR035987">
    <property type="entry name" value="Ribosomal_uS8_sf"/>
</dbReference>
<dbReference type="SUPFAM" id="SSF56047">
    <property type="entry name" value="Ribosomal protein S8"/>
    <property type="match status" value="1"/>
</dbReference>
<keyword evidence="3 5" id="KW-0687">Ribonucleoprotein</keyword>
<dbReference type="AlphaFoldDB" id="A0A1F4XQN8"/>
<protein>
    <recommendedName>
        <fullName evidence="4 5">Small ribosomal subunit protein uS8</fullName>
    </recommendedName>
</protein>
<name>A0A1F4XQN8_9BACT</name>
<gene>
    <name evidence="5" type="primary">rpsH</name>
    <name evidence="7" type="ORF">A3D68_01910</name>
</gene>
<accession>A0A1F4XQN8</accession>
<proteinExistence type="inferred from homology"/>
<dbReference type="PROSITE" id="PS00053">
    <property type="entry name" value="RIBOSOMAL_S8"/>
    <property type="match status" value="1"/>
</dbReference>
<dbReference type="Gene3D" id="3.30.1370.30">
    <property type="match status" value="1"/>
</dbReference>
<reference evidence="7 8" key="1">
    <citation type="journal article" date="2016" name="Nat. Commun.">
        <title>Thousands of microbial genomes shed light on interconnected biogeochemical processes in an aquifer system.</title>
        <authorList>
            <person name="Anantharaman K."/>
            <person name="Brown C.T."/>
            <person name="Hug L.A."/>
            <person name="Sharon I."/>
            <person name="Castelle C.J."/>
            <person name="Probst A.J."/>
            <person name="Thomas B.C."/>
            <person name="Singh A."/>
            <person name="Wilkins M.J."/>
            <person name="Karaoz U."/>
            <person name="Brodie E.L."/>
            <person name="Williams K.H."/>
            <person name="Hubbard S.S."/>
            <person name="Banfield J.F."/>
        </authorList>
    </citation>
    <scope>NUCLEOTIDE SEQUENCE [LARGE SCALE GENOMIC DNA]</scope>
</reference>
<organism evidence="7 8">
    <name type="scientific">Candidatus Adlerbacteria bacterium RIFCSPHIGHO2_02_FULL_52_17</name>
    <dbReference type="NCBI Taxonomy" id="1797240"/>
    <lineage>
        <taxon>Bacteria</taxon>
        <taxon>Candidatus Adleribacteriota</taxon>
    </lineage>
</organism>
<evidence type="ECO:0000256" key="4">
    <source>
        <dbReference type="ARBA" id="ARBA00035258"/>
    </source>
</evidence>